<dbReference type="InterPro" id="IPR003650">
    <property type="entry name" value="Orange_dom"/>
</dbReference>
<evidence type="ECO:0000256" key="2">
    <source>
        <dbReference type="ARBA" id="ARBA00023015"/>
    </source>
</evidence>
<evidence type="ECO:0000313" key="9">
    <source>
        <dbReference type="EMBL" id="RWS20402.1"/>
    </source>
</evidence>
<keyword evidence="4" id="KW-0804">Transcription</keyword>
<dbReference type="EMBL" id="NCKV01017825">
    <property type="protein sequence ID" value="RWS20402.1"/>
    <property type="molecule type" value="Genomic_DNA"/>
</dbReference>
<dbReference type="GO" id="GO:0006355">
    <property type="term" value="P:regulation of DNA-templated transcription"/>
    <property type="evidence" value="ECO:0007669"/>
    <property type="project" value="InterPro"/>
</dbReference>
<comment type="subcellular location">
    <subcellularLocation>
        <location evidence="1">Nucleus</location>
    </subcellularLocation>
</comment>
<evidence type="ECO:0000313" key="10">
    <source>
        <dbReference type="Proteomes" id="UP000288716"/>
    </source>
</evidence>
<dbReference type="Gene3D" id="6.10.250.980">
    <property type="match status" value="1"/>
</dbReference>
<name>A0A443RYF5_9ACAR</name>
<dbReference type="PROSITE" id="PS50888">
    <property type="entry name" value="BHLH"/>
    <property type="match status" value="1"/>
</dbReference>
<proteinExistence type="predicted"/>
<evidence type="ECO:0000259" key="8">
    <source>
        <dbReference type="PROSITE" id="PS51054"/>
    </source>
</evidence>
<sequence>MKMSTTVNNDSLSIEIPKKPANKSASEHRKATKPIMEKRRRARINHSLDELKSLILDALHKDPSRHSKLEKADILEMTVRYLQNTQNQNHNAKSKYAAGFTECASMVERFLNRPGVDDRLKLRLMDHLSNCMSNVQNSGPINNSFPTNVAFPGMVPPQENNSPLRVQIPYSSVLKSSNDINNNQTSIESKLTTPPSSASSTMFTFTFPPHANLPTPPTPRTPNTPTNRALNINISYNNSANTPSNVSPNHFRFGSMNAWNRLSTSSPPHIAGSLSPSSCSVRSLSPVGSESHDDIDRHVLNLKRIDGLNEGRDRSMWRP</sequence>
<protein>
    <submittedName>
        <fullName evidence="9">Deadpan-like protein</fullName>
    </submittedName>
</protein>
<dbReference type="PANTHER" id="PTHR10985">
    <property type="entry name" value="BASIC HELIX-LOOP-HELIX TRANSCRIPTION FACTOR, HES-RELATED"/>
    <property type="match status" value="1"/>
</dbReference>
<accession>A0A443RYF5</accession>
<dbReference type="SUPFAM" id="SSF47459">
    <property type="entry name" value="HLH, helix-loop-helix DNA-binding domain"/>
    <property type="match status" value="1"/>
</dbReference>
<keyword evidence="5" id="KW-0539">Nucleus</keyword>
<organism evidence="9 10">
    <name type="scientific">Leptotrombidium deliense</name>
    <dbReference type="NCBI Taxonomy" id="299467"/>
    <lineage>
        <taxon>Eukaryota</taxon>
        <taxon>Metazoa</taxon>
        <taxon>Ecdysozoa</taxon>
        <taxon>Arthropoda</taxon>
        <taxon>Chelicerata</taxon>
        <taxon>Arachnida</taxon>
        <taxon>Acari</taxon>
        <taxon>Acariformes</taxon>
        <taxon>Trombidiformes</taxon>
        <taxon>Prostigmata</taxon>
        <taxon>Anystina</taxon>
        <taxon>Parasitengona</taxon>
        <taxon>Trombiculoidea</taxon>
        <taxon>Trombiculidae</taxon>
        <taxon>Leptotrombidium</taxon>
    </lineage>
</organism>
<evidence type="ECO:0000256" key="4">
    <source>
        <dbReference type="ARBA" id="ARBA00023163"/>
    </source>
</evidence>
<feature type="region of interest" description="Disordered" evidence="6">
    <location>
        <begin position="1"/>
        <end position="35"/>
    </location>
</feature>
<reference evidence="9 10" key="1">
    <citation type="journal article" date="2018" name="Gigascience">
        <title>Genomes of trombidid mites reveal novel predicted allergens and laterally-transferred genes associated with secondary metabolism.</title>
        <authorList>
            <person name="Dong X."/>
            <person name="Chaisiri K."/>
            <person name="Xia D."/>
            <person name="Armstrong S.D."/>
            <person name="Fang Y."/>
            <person name="Donnelly M.J."/>
            <person name="Kadowaki T."/>
            <person name="McGarry J.W."/>
            <person name="Darby A.C."/>
            <person name="Makepeace B.L."/>
        </authorList>
    </citation>
    <scope>NUCLEOTIDE SEQUENCE [LARGE SCALE GENOMIC DNA]</scope>
    <source>
        <strain evidence="9">UoL-UT</strain>
    </source>
</reference>
<dbReference type="GO" id="GO:0046983">
    <property type="term" value="F:protein dimerization activity"/>
    <property type="evidence" value="ECO:0007669"/>
    <property type="project" value="InterPro"/>
</dbReference>
<dbReference type="SMART" id="SM00511">
    <property type="entry name" value="ORANGE"/>
    <property type="match status" value="1"/>
</dbReference>
<dbReference type="FunFam" id="4.10.280.10:FF:000009">
    <property type="entry name" value="Transcription factor HES-1"/>
    <property type="match status" value="1"/>
</dbReference>
<evidence type="ECO:0000256" key="5">
    <source>
        <dbReference type="ARBA" id="ARBA00023242"/>
    </source>
</evidence>
<dbReference type="InterPro" id="IPR050370">
    <property type="entry name" value="HES_HEY"/>
</dbReference>
<dbReference type="Pfam" id="PF00010">
    <property type="entry name" value="HLH"/>
    <property type="match status" value="1"/>
</dbReference>
<keyword evidence="3" id="KW-0238">DNA-binding</keyword>
<dbReference type="GO" id="GO:0005634">
    <property type="term" value="C:nucleus"/>
    <property type="evidence" value="ECO:0007669"/>
    <property type="project" value="UniProtKB-SubCell"/>
</dbReference>
<evidence type="ECO:0000256" key="3">
    <source>
        <dbReference type="ARBA" id="ARBA00023125"/>
    </source>
</evidence>
<keyword evidence="10" id="KW-1185">Reference proteome</keyword>
<feature type="domain" description="Orange" evidence="8">
    <location>
        <begin position="96"/>
        <end position="128"/>
    </location>
</feature>
<keyword evidence="2" id="KW-0805">Transcription regulation</keyword>
<dbReference type="VEuPathDB" id="VectorBase:LDEU011638"/>
<dbReference type="SMART" id="SM00353">
    <property type="entry name" value="HLH"/>
    <property type="match status" value="1"/>
</dbReference>
<evidence type="ECO:0000256" key="1">
    <source>
        <dbReference type="ARBA" id="ARBA00004123"/>
    </source>
</evidence>
<dbReference type="STRING" id="299467.A0A443RYF5"/>
<evidence type="ECO:0000256" key="6">
    <source>
        <dbReference type="SAM" id="MobiDB-lite"/>
    </source>
</evidence>
<dbReference type="OrthoDB" id="6085656at2759"/>
<comment type="caution">
    <text evidence="9">The sequence shown here is derived from an EMBL/GenBank/DDBJ whole genome shotgun (WGS) entry which is preliminary data.</text>
</comment>
<dbReference type="GO" id="GO:1990837">
    <property type="term" value="F:sequence-specific double-stranded DNA binding"/>
    <property type="evidence" value="ECO:0007669"/>
    <property type="project" value="UniProtKB-ARBA"/>
</dbReference>
<feature type="compositionally biased region" description="Polar residues" evidence="6">
    <location>
        <begin position="1"/>
        <end position="12"/>
    </location>
</feature>
<dbReference type="PROSITE" id="PS51054">
    <property type="entry name" value="ORANGE"/>
    <property type="match status" value="1"/>
</dbReference>
<gene>
    <name evidence="9" type="ORF">B4U80_10077</name>
</gene>
<dbReference type="Proteomes" id="UP000288716">
    <property type="component" value="Unassembled WGS sequence"/>
</dbReference>
<dbReference type="SUPFAM" id="SSF158457">
    <property type="entry name" value="Orange domain-like"/>
    <property type="match status" value="1"/>
</dbReference>
<dbReference type="Pfam" id="PF07527">
    <property type="entry name" value="Hairy_orange"/>
    <property type="match status" value="1"/>
</dbReference>
<dbReference type="InterPro" id="IPR036638">
    <property type="entry name" value="HLH_DNA-bd_sf"/>
</dbReference>
<dbReference type="AlphaFoldDB" id="A0A443RYF5"/>
<evidence type="ECO:0000259" key="7">
    <source>
        <dbReference type="PROSITE" id="PS50888"/>
    </source>
</evidence>
<feature type="non-terminal residue" evidence="9">
    <location>
        <position position="319"/>
    </location>
</feature>
<dbReference type="Gene3D" id="4.10.280.10">
    <property type="entry name" value="Helix-loop-helix DNA-binding domain"/>
    <property type="match status" value="1"/>
</dbReference>
<dbReference type="InterPro" id="IPR011598">
    <property type="entry name" value="bHLH_dom"/>
</dbReference>
<feature type="domain" description="BHLH" evidence="7">
    <location>
        <begin position="28"/>
        <end position="85"/>
    </location>
</feature>